<proteinExistence type="predicted"/>
<feature type="signal peptide" evidence="1">
    <location>
        <begin position="1"/>
        <end position="23"/>
    </location>
</feature>
<evidence type="ECO:0000256" key="1">
    <source>
        <dbReference type="SAM" id="SignalP"/>
    </source>
</evidence>
<evidence type="ECO:0000313" key="2">
    <source>
        <dbReference type="EMBL" id="KAK7357444.1"/>
    </source>
</evidence>
<keyword evidence="1" id="KW-0732">Signal</keyword>
<sequence length="135" mass="15312">MAMFCGGGSWLRLRLWFMFRASSYTFFSSIRDLWFVLKVVVRSVWQCASSVCPCDALKKGGRDEANAWCAEIKSSSRGMSYQMMQSCQHRQHTSDGEIACRKIGSGSFREIYLGKCQDKASSVAVKLSYTEQLPY</sequence>
<name>A0AAN9MRQ7_PHACN</name>
<evidence type="ECO:0008006" key="4">
    <source>
        <dbReference type="Google" id="ProtNLM"/>
    </source>
</evidence>
<dbReference type="EMBL" id="JAYMYR010000006">
    <property type="protein sequence ID" value="KAK7357444.1"/>
    <property type="molecule type" value="Genomic_DNA"/>
</dbReference>
<evidence type="ECO:0000313" key="3">
    <source>
        <dbReference type="Proteomes" id="UP001374584"/>
    </source>
</evidence>
<dbReference type="Proteomes" id="UP001374584">
    <property type="component" value="Unassembled WGS sequence"/>
</dbReference>
<feature type="chain" id="PRO_5042868717" description="Protein kinase domain-containing protein" evidence="1">
    <location>
        <begin position="24"/>
        <end position="135"/>
    </location>
</feature>
<dbReference type="AlphaFoldDB" id="A0AAN9MRQ7"/>
<accession>A0AAN9MRQ7</accession>
<reference evidence="2 3" key="1">
    <citation type="submission" date="2024-01" db="EMBL/GenBank/DDBJ databases">
        <title>The genomes of 5 underutilized Papilionoideae crops provide insights into root nodulation and disease resistanc.</title>
        <authorList>
            <person name="Jiang F."/>
        </authorList>
    </citation>
    <scope>NUCLEOTIDE SEQUENCE [LARGE SCALE GENOMIC DNA]</scope>
    <source>
        <strain evidence="2">JINMINGXINNONG_FW02</strain>
        <tissue evidence="2">Leaves</tissue>
    </source>
</reference>
<organism evidence="2 3">
    <name type="scientific">Phaseolus coccineus</name>
    <name type="common">Scarlet runner bean</name>
    <name type="synonym">Phaseolus multiflorus</name>
    <dbReference type="NCBI Taxonomy" id="3886"/>
    <lineage>
        <taxon>Eukaryota</taxon>
        <taxon>Viridiplantae</taxon>
        <taxon>Streptophyta</taxon>
        <taxon>Embryophyta</taxon>
        <taxon>Tracheophyta</taxon>
        <taxon>Spermatophyta</taxon>
        <taxon>Magnoliopsida</taxon>
        <taxon>eudicotyledons</taxon>
        <taxon>Gunneridae</taxon>
        <taxon>Pentapetalae</taxon>
        <taxon>rosids</taxon>
        <taxon>fabids</taxon>
        <taxon>Fabales</taxon>
        <taxon>Fabaceae</taxon>
        <taxon>Papilionoideae</taxon>
        <taxon>50 kb inversion clade</taxon>
        <taxon>NPAAA clade</taxon>
        <taxon>indigoferoid/millettioid clade</taxon>
        <taxon>Phaseoleae</taxon>
        <taxon>Phaseolus</taxon>
    </lineage>
</organism>
<gene>
    <name evidence="2" type="ORF">VNO80_16730</name>
</gene>
<comment type="caution">
    <text evidence="2">The sequence shown here is derived from an EMBL/GenBank/DDBJ whole genome shotgun (WGS) entry which is preliminary data.</text>
</comment>
<keyword evidence="3" id="KW-1185">Reference proteome</keyword>
<protein>
    <recommendedName>
        <fullName evidence="4">Protein kinase domain-containing protein</fullName>
    </recommendedName>
</protein>